<evidence type="ECO:0000259" key="1">
    <source>
        <dbReference type="Pfam" id="PF17791"/>
    </source>
</evidence>
<organism evidence="2 3">
    <name type="scientific">Ameca splendens</name>
    <dbReference type="NCBI Taxonomy" id="208324"/>
    <lineage>
        <taxon>Eukaryota</taxon>
        <taxon>Metazoa</taxon>
        <taxon>Chordata</taxon>
        <taxon>Craniata</taxon>
        <taxon>Vertebrata</taxon>
        <taxon>Euteleostomi</taxon>
        <taxon>Actinopterygii</taxon>
        <taxon>Neopterygii</taxon>
        <taxon>Teleostei</taxon>
        <taxon>Neoteleostei</taxon>
        <taxon>Acanthomorphata</taxon>
        <taxon>Ovalentaria</taxon>
        <taxon>Atherinomorphae</taxon>
        <taxon>Cyprinodontiformes</taxon>
        <taxon>Goodeidae</taxon>
        <taxon>Ameca</taxon>
    </lineage>
</organism>
<name>A0ABV0ZG84_9TELE</name>
<accession>A0ABV0ZG84</accession>
<gene>
    <name evidence="2" type="ORF">AMECASPLE_035842</name>
</gene>
<proteinExistence type="predicted"/>
<reference evidence="2 3" key="1">
    <citation type="submission" date="2021-06" db="EMBL/GenBank/DDBJ databases">
        <authorList>
            <person name="Palmer J.M."/>
        </authorList>
    </citation>
    <scope>NUCLEOTIDE SEQUENCE [LARGE SCALE GENOMIC DNA]</scope>
    <source>
        <strain evidence="2 3">AS_MEX2019</strain>
        <tissue evidence="2">Muscle</tissue>
    </source>
</reference>
<comment type="caution">
    <text evidence="2">The sequence shown here is derived from an EMBL/GenBank/DDBJ whole genome shotgun (WGS) entry which is preliminary data.</text>
</comment>
<dbReference type="Pfam" id="PF17791">
    <property type="entry name" value="MG3"/>
    <property type="match status" value="1"/>
</dbReference>
<dbReference type="EMBL" id="JAHRIP010061896">
    <property type="protein sequence ID" value="MEQ2305248.1"/>
    <property type="molecule type" value="Genomic_DNA"/>
</dbReference>
<dbReference type="InterPro" id="IPR041555">
    <property type="entry name" value="MG3"/>
</dbReference>
<dbReference type="Proteomes" id="UP001469553">
    <property type="component" value="Unassembled WGS sequence"/>
</dbReference>
<protein>
    <recommendedName>
        <fullName evidence="1">Macroglobulin domain-containing protein</fullName>
    </recommendedName>
</protein>
<evidence type="ECO:0000313" key="3">
    <source>
        <dbReference type="Proteomes" id="UP001469553"/>
    </source>
</evidence>
<keyword evidence="3" id="KW-1185">Reference proteome</keyword>
<feature type="domain" description="Macroglobulin" evidence="1">
    <location>
        <begin position="5"/>
        <end position="43"/>
    </location>
</feature>
<evidence type="ECO:0000313" key="2">
    <source>
        <dbReference type="EMBL" id="MEQ2305248.1"/>
    </source>
</evidence>
<sequence>MNVKEEVSIGEENFETKVCLKYTYGQPVPGSVTVKVCRPVQKRIYNSEVLLINPEELQILPPCETVTKQVELYTCSYTYAAHTGTCTKMYTGIMVWDCCPGIRLGPFVLVKLTLNALKYQDIWNNFMLPLGMTLFYSNTTEHKAKFTKTWMNEFMTVQSTFMYQVIMGLPWFAMFGSSDTYASTKIPFQLKSLTEWGVVCQKSTCQRIE</sequence>